<dbReference type="AlphaFoldDB" id="A0AAD9AWR2"/>
<name>A0AAD9AWR2_9PEZI</name>
<evidence type="ECO:0000313" key="2">
    <source>
        <dbReference type="Proteomes" id="UP001243330"/>
    </source>
</evidence>
<proteinExistence type="predicted"/>
<organism evidence="1 2">
    <name type="scientific">Colletotrichum chrysophilum</name>
    <dbReference type="NCBI Taxonomy" id="1836956"/>
    <lineage>
        <taxon>Eukaryota</taxon>
        <taxon>Fungi</taxon>
        <taxon>Dikarya</taxon>
        <taxon>Ascomycota</taxon>
        <taxon>Pezizomycotina</taxon>
        <taxon>Sordariomycetes</taxon>
        <taxon>Hypocreomycetidae</taxon>
        <taxon>Glomerellales</taxon>
        <taxon>Glomerellaceae</taxon>
        <taxon>Colletotrichum</taxon>
        <taxon>Colletotrichum gloeosporioides species complex</taxon>
    </lineage>
</organism>
<protein>
    <submittedName>
        <fullName evidence="1">Uncharacterized protein</fullName>
    </submittedName>
</protein>
<dbReference type="EMBL" id="JAQOWY010000031">
    <property type="protein sequence ID" value="KAK1854765.1"/>
    <property type="molecule type" value="Genomic_DNA"/>
</dbReference>
<comment type="caution">
    <text evidence="1">The sequence shown here is derived from an EMBL/GenBank/DDBJ whole genome shotgun (WGS) entry which is preliminary data.</text>
</comment>
<sequence>MLEPCPATFSKCLPPPCHLLSLACNRHEKLQHTLYVTFGVKKNRRPDKIIEMDGEGKLIEGDHVYISFRKNSVNTVYVSVFDVNFRVSISLISSVELAAAQAYHIGAGSSGISRKVRAYLCALPQRTVKWCQS</sequence>
<dbReference type="Proteomes" id="UP001243330">
    <property type="component" value="Unassembled WGS sequence"/>
</dbReference>
<evidence type="ECO:0000313" key="1">
    <source>
        <dbReference type="EMBL" id="KAK1854765.1"/>
    </source>
</evidence>
<keyword evidence="2" id="KW-1185">Reference proteome</keyword>
<reference evidence="1" key="1">
    <citation type="submission" date="2023-01" db="EMBL/GenBank/DDBJ databases">
        <title>Colletotrichum chrysophilum M932 genome sequence.</title>
        <authorList>
            <person name="Baroncelli R."/>
        </authorList>
    </citation>
    <scope>NUCLEOTIDE SEQUENCE</scope>
    <source>
        <strain evidence="1">M932</strain>
    </source>
</reference>
<gene>
    <name evidence="1" type="ORF">CCHR01_02576</name>
</gene>
<accession>A0AAD9AWR2</accession>